<dbReference type="EMBL" id="JARPOI010000009">
    <property type="protein sequence ID" value="KAJ9171963.1"/>
    <property type="molecule type" value="Genomic_DNA"/>
</dbReference>
<feature type="signal peptide" evidence="1">
    <location>
        <begin position="1"/>
        <end position="25"/>
    </location>
</feature>
<dbReference type="Pfam" id="PF02298">
    <property type="entry name" value="Cu_bind_like"/>
    <property type="match status" value="1"/>
</dbReference>
<sequence length="131" mass="14360">MASVNIAVILILVAMALYAVSVAMAATYMVGDSAGWTLPQQPIYYDKWAADKTFVVGDTLVFDYNPQYHNVLRVDQLGFQSCNATSPIMRYASGRDSVALQSPGHFFFLCGFPGHCQAGQKVHIHIAIYPP</sequence>
<evidence type="ECO:0000259" key="2">
    <source>
        <dbReference type="PROSITE" id="PS51485"/>
    </source>
</evidence>
<dbReference type="PANTHER" id="PTHR33021">
    <property type="entry name" value="BLUE COPPER PROTEIN"/>
    <property type="match status" value="1"/>
</dbReference>
<dbReference type="SUPFAM" id="SSF49503">
    <property type="entry name" value="Cupredoxins"/>
    <property type="match status" value="1"/>
</dbReference>
<reference evidence="3" key="1">
    <citation type="journal article" date="2023" name="Plant Biotechnol. J.">
        <title>Chromosome-level wild Hevea brasiliensis genome provides new tools for genomic-assisted breeding and valuable loci to elevate rubber yield.</title>
        <authorList>
            <person name="Cheng H."/>
            <person name="Song X."/>
            <person name="Hu Y."/>
            <person name="Wu T."/>
            <person name="Yang Q."/>
            <person name="An Z."/>
            <person name="Feng S."/>
            <person name="Deng Z."/>
            <person name="Wu W."/>
            <person name="Zeng X."/>
            <person name="Tu M."/>
            <person name="Wang X."/>
            <person name="Huang H."/>
        </authorList>
    </citation>
    <scope>NUCLEOTIDE SEQUENCE</scope>
    <source>
        <strain evidence="3">MT/VB/25A 57/8</strain>
    </source>
</reference>
<keyword evidence="1" id="KW-0732">Signal</keyword>
<evidence type="ECO:0000313" key="3">
    <source>
        <dbReference type="EMBL" id="KAJ9171963.1"/>
    </source>
</evidence>
<comment type="caution">
    <text evidence="3">The sequence shown here is derived from an EMBL/GenBank/DDBJ whole genome shotgun (WGS) entry which is preliminary data.</text>
</comment>
<gene>
    <name evidence="3" type="ORF">P3X46_015257</name>
</gene>
<dbReference type="Proteomes" id="UP001174677">
    <property type="component" value="Chromosome 9"/>
</dbReference>
<dbReference type="PANTHER" id="PTHR33021:SF443">
    <property type="entry name" value="MAVICYANIN-LIKE"/>
    <property type="match status" value="1"/>
</dbReference>
<name>A0ABQ9LWN7_HEVBR</name>
<accession>A0ABQ9LWN7</accession>
<evidence type="ECO:0000256" key="1">
    <source>
        <dbReference type="SAM" id="SignalP"/>
    </source>
</evidence>
<dbReference type="Gene3D" id="2.60.40.420">
    <property type="entry name" value="Cupredoxins - blue copper proteins"/>
    <property type="match status" value="1"/>
</dbReference>
<dbReference type="InterPro" id="IPR003245">
    <property type="entry name" value="Phytocyanin_dom"/>
</dbReference>
<keyword evidence="4" id="KW-1185">Reference proteome</keyword>
<dbReference type="InterPro" id="IPR039391">
    <property type="entry name" value="Phytocyanin-like"/>
</dbReference>
<proteinExistence type="predicted"/>
<dbReference type="PROSITE" id="PS51485">
    <property type="entry name" value="PHYTOCYANIN"/>
    <property type="match status" value="1"/>
</dbReference>
<protein>
    <recommendedName>
        <fullName evidence="2">Phytocyanin domain-containing protein</fullName>
    </recommendedName>
</protein>
<feature type="chain" id="PRO_5045750482" description="Phytocyanin domain-containing protein" evidence="1">
    <location>
        <begin position="26"/>
        <end position="131"/>
    </location>
</feature>
<organism evidence="3 4">
    <name type="scientific">Hevea brasiliensis</name>
    <name type="common">Para rubber tree</name>
    <name type="synonym">Siphonia brasiliensis</name>
    <dbReference type="NCBI Taxonomy" id="3981"/>
    <lineage>
        <taxon>Eukaryota</taxon>
        <taxon>Viridiplantae</taxon>
        <taxon>Streptophyta</taxon>
        <taxon>Embryophyta</taxon>
        <taxon>Tracheophyta</taxon>
        <taxon>Spermatophyta</taxon>
        <taxon>Magnoliopsida</taxon>
        <taxon>eudicotyledons</taxon>
        <taxon>Gunneridae</taxon>
        <taxon>Pentapetalae</taxon>
        <taxon>rosids</taxon>
        <taxon>fabids</taxon>
        <taxon>Malpighiales</taxon>
        <taxon>Euphorbiaceae</taxon>
        <taxon>Crotonoideae</taxon>
        <taxon>Micrandreae</taxon>
        <taxon>Hevea</taxon>
    </lineage>
</organism>
<evidence type="ECO:0000313" key="4">
    <source>
        <dbReference type="Proteomes" id="UP001174677"/>
    </source>
</evidence>
<dbReference type="InterPro" id="IPR008972">
    <property type="entry name" value="Cupredoxin"/>
</dbReference>
<dbReference type="CDD" id="cd04216">
    <property type="entry name" value="Phytocyanin"/>
    <property type="match status" value="1"/>
</dbReference>
<feature type="domain" description="Phytocyanin" evidence="2">
    <location>
        <begin position="26"/>
        <end position="128"/>
    </location>
</feature>